<dbReference type="Gene3D" id="3.40.50.1000">
    <property type="entry name" value="HAD superfamily/HAD-like"/>
    <property type="match status" value="1"/>
</dbReference>
<dbReference type="InterPro" id="IPR036412">
    <property type="entry name" value="HAD-like_sf"/>
</dbReference>
<dbReference type="EMBL" id="ADLS01000026">
    <property type="protein sequence ID" value="EGX69265.1"/>
    <property type="molecule type" value="Genomic_DNA"/>
</dbReference>
<dbReference type="Proteomes" id="UP000004830">
    <property type="component" value="Unassembled WGS sequence"/>
</dbReference>
<reference evidence="1 2" key="1">
    <citation type="submission" date="2011-06" db="EMBL/GenBank/DDBJ databases">
        <title>The Genome Sequence of Collinsella tanakaei YIT 12063.</title>
        <authorList>
            <consortium name="The Broad Institute Genome Sequencing Platform"/>
            <person name="Earl A."/>
            <person name="Ward D."/>
            <person name="Feldgarden M."/>
            <person name="Gevers D."/>
            <person name="Morotomi M."/>
            <person name="Young S.K."/>
            <person name="Zeng Q."/>
            <person name="Gargeya S."/>
            <person name="Fitzgerald M."/>
            <person name="Haas B."/>
            <person name="Abouelleil A."/>
            <person name="Alvarado L."/>
            <person name="Arachchi H.M."/>
            <person name="Berlin A."/>
            <person name="Brown A."/>
            <person name="Chapman S.B."/>
            <person name="Chen Z."/>
            <person name="Dunbar C."/>
            <person name="Freedman E."/>
            <person name="Gearin G."/>
            <person name="Gellesch M."/>
            <person name="Goldberg J."/>
            <person name="Griggs A."/>
            <person name="Gujja S."/>
            <person name="Heiman D."/>
            <person name="Howarth C."/>
            <person name="Larson L."/>
            <person name="Lui A."/>
            <person name="MacDonald P.J.P."/>
            <person name="Mehta T."/>
            <person name="Montmayeur A."/>
            <person name="Murphy C."/>
            <person name="Neiman D."/>
            <person name="Pearson M."/>
            <person name="Priest M."/>
            <person name="Roberts A."/>
            <person name="Saif S."/>
            <person name="Shea T."/>
            <person name="Shenoy N."/>
            <person name="Sisk P."/>
            <person name="Stolte C."/>
            <person name="Sykes S."/>
            <person name="Wortman J."/>
            <person name="Nusbaum C."/>
            <person name="Birren B."/>
        </authorList>
    </citation>
    <scope>NUCLEOTIDE SEQUENCE [LARGE SCALE GENOMIC DNA]</scope>
    <source>
        <strain evidence="1 2">YIT 12063</strain>
    </source>
</reference>
<dbReference type="InterPro" id="IPR023214">
    <property type="entry name" value="HAD_sf"/>
</dbReference>
<dbReference type="PATRIC" id="fig|742742.3.peg.1840"/>
<proteinExistence type="predicted"/>
<comment type="caution">
    <text evidence="1">The sequence shown here is derived from an EMBL/GenBank/DDBJ whole genome shotgun (WGS) entry which is preliminary data.</text>
</comment>
<organism evidence="1 2">
    <name type="scientific">Collinsella tanakaei YIT 12063</name>
    <dbReference type="NCBI Taxonomy" id="742742"/>
    <lineage>
        <taxon>Bacteria</taxon>
        <taxon>Bacillati</taxon>
        <taxon>Actinomycetota</taxon>
        <taxon>Coriobacteriia</taxon>
        <taxon>Coriobacteriales</taxon>
        <taxon>Coriobacteriaceae</taxon>
        <taxon>Collinsella</taxon>
    </lineage>
</organism>
<evidence type="ECO:0000313" key="1">
    <source>
        <dbReference type="EMBL" id="EGX69265.1"/>
    </source>
</evidence>
<name>G1WKJ5_9ACTN</name>
<sequence length="289" mass="31314">MRPKQLPNLNIKASGKAYKRFQLGVAIAVLNMIQLWATNASGQAELELAQSGSFPPAADVLAQNMLDARFHALSVRVLPENTVNCSLQSYVLHNFDVRHLSHFGAANGYTRREATVRIIDMNQALRGSRLVAVGLSAGFCVGAQGESGLFYEDERDLLNHMAAQGRRVVALLDDTPPLRAQATAEPAQVDYAWVSPESLYVPSFPVARGEALAALCHRRSLRMGDVAYIATSPLDREVAMGAGRVLALAEAGDEVRRMADVVLPARSAGGLVLALLRARAFSPKQRDRN</sequence>
<evidence type="ECO:0000313" key="2">
    <source>
        <dbReference type="Proteomes" id="UP000004830"/>
    </source>
</evidence>
<dbReference type="SUPFAM" id="SSF56784">
    <property type="entry name" value="HAD-like"/>
    <property type="match status" value="1"/>
</dbReference>
<keyword evidence="2" id="KW-1185">Reference proteome</keyword>
<accession>G1WKJ5</accession>
<dbReference type="AlphaFoldDB" id="G1WKJ5"/>
<dbReference type="HOGENOM" id="CLU_962113_0_0_11"/>
<protein>
    <submittedName>
        <fullName evidence="1">Uncharacterized protein</fullName>
    </submittedName>
</protein>
<gene>
    <name evidence="1" type="ORF">HMPREF9452_01858</name>
</gene>